<dbReference type="InterPro" id="IPR004701">
    <property type="entry name" value="PTS_EIIA_man-typ"/>
</dbReference>
<dbReference type="Proteomes" id="UP000500938">
    <property type="component" value="Chromosome"/>
</dbReference>
<evidence type="ECO:0000313" key="4">
    <source>
        <dbReference type="Proteomes" id="UP000500938"/>
    </source>
</evidence>
<name>A0A6M4INB1_9BACT</name>
<dbReference type="KEGG" id="ggr:HKW67_06900"/>
<evidence type="ECO:0000256" key="1">
    <source>
        <dbReference type="ARBA" id="ARBA00022679"/>
    </source>
</evidence>
<dbReference type="GO" id="GO:0009401">
    <property type="term" value="P:phosphoenolpyruvate-dependent sugar phosphotransferase system"/>
    <property type="evidence" value="ECO:0007669"/>
    <property type="project" value="InterPro"/>
</dbReference>
<dbReference type="InterPro" id="IPR036662">
    <property type="entry name" value="PTS_EIIA_man-typ_sf"/>
</dbReference>
<protein>
    <recommendedName>
        <fullName evidence="2">PTS EIIA type-4 domain-containing protein</fullName>
    </recommendedName>
</protein>
<dbReference type="AlphaFoldDB" id="A0A6M4INB1"/>
<evidence type="ECO:0000313" key="3">
    <source>
        <dbReference type="EMBL" id="QJR35249.1"/>
    </source>
</evidence>
<reference evidence="3 4" key="1">
    <citation type="submission" date="2020-05" db="EMBL/GenBank/DDBJ databases">
        <title>Complete genome sequence of Gemmatimonas greenlandica TET16.</title>
        <authorList>
            <person name="Zeng Y."/>
        </authorList>
    </citation>
    <scope>NUCLEOTIDE SEQUENCE [LARGE SCALE GENOMIC DNA]</scope>
    <source>
        <strain evidence="3 4">TET16</strain>
    </source>
</reference>
<sequence>MSTTTDTDVAPATVRAIVAGHGSFATGIISAVDQITGRGSSFLAMSNSGLCLDDIQGTLARAVDDTGARVIFTDLPAGSCTMAVRRMIRARPGVLLVTGINLSLLLDFAMQDAVDPVVAVNAALERGRASMAVYGG</sequence>
<dbReference type="EMBL" id="CP053085">
    <property type="protein sequence ID" value="QJR35249.1"/>
    <property type="molecule type" value="Genomic_DNA"/>
</dbReference>
<dbReference type="PROSITE" id="PS51096">
    <property type="entry name" value="PTS_EIIA_TYPE_4"/>
    <property type="match status" value="1"/>
</dbReference>
<accession>A0A6M4INB1</accession>
<dbReference type="RefSeq" id="WP_171224679.1">
    <property type="nucleotide sequence ID" value="NZ_CP053085.1"/>
</dbReference>
<dbReference type="Gene3D" id="3.40.50.510">
    <property type="entry name" value="Phosphotransferase system, mannose-type IIA component"/>
    <property type="match status" value="1"/>
</dbReference>
<dbReference type="GO" id="GO:0016740">
    <property type="term" value="F:transferase activity"/>
    <property type="evidence" value="ECO:0007669"/>
    <property type="project" value="UniProtKB-KW"/>
</dbReference>
<evidence type="ECO:0000259" key="2">
    <source>
        <dbReference type="PROSITE" id="PS51096"/>
    </source>
</evidence>
<keyword evidence="4" id="KW-1185">Reference proteome</keyword>
<dbReference type="SUPFAM" id="SSF53062">
    <property type="entry name" value="PTS system fructose IIA component-like"/>
    <property type="match status" value="1"/>
</dbReference>
<proteinExistence type="predicted"/>
<organism evidence="3 4">
    <name type="scientific">Gemmatimonas groenlandica</name>
    <dbReference type="NCBI Taxonomy" id="2732249"/>
    <lineage>
        <taxon>Bacteria</taxon>
        <taxon>Pseudomonadati</taxon>
        <taxon>Gemmatimonadota</taxon>
        <taxon>Gemmatimonadia</taxon>
        <taxon>Gemmatimonadales</taxon>
        <taxon>Gemmatimonadaceae</taxon>
        <taxon>Gemmatimonas</taxon>
    </lineage>
</organism>
<feature type="domain" description="PTS EIIA type-4" evidence="2">
    <location>
        <begin position="13"/>
        <end position="131"/>
    </location>
</feature>
<dbReference type="GO" id="GO:0016020">
    <property type="term" value="C:membrane"/>
    <property type="evidence" value="ECO:0007669"/>
    <property type="project" value="InterPro"/>
</dbReference>
<keyword evidence="1" id="KW-0808">Transferase</keyword>
<gene>
    <name evidence="3" type="ORF">HKW67_06900</name>
</gene>
<dbReference type="Pfam" id="PF03610">
    <property type="entry name" value="EIIA-man"/>
    <property type="match status" value="1"/>
</dbReference>